<keyword evidence="4" id="KW-1185">Reference proteome</keyword>
<feature type="compositionally biased region" description="Basic and acidic residues" evidence="1">
    <location>
        <begin position="29"/>
        <end position="38"/>
    </location>
</feature>
<accession>A0A2W5WPP9</accession>
<feature type="transmembrane region" description="Helical" evidence="2">
    <location>
        <begin position="97"/>
        <end position="114"/>
    </location>
</feature>
<dbReference type="EMBL" id="QKWH01000004">
    <property type="protein sequence ID" value="PZR53549.1"/>
    <property type="molecule type" value="Genomic_DNA"/>
</dbReference>
<sequence>MSTTPEQQLPRPAGHAAPGTGAAPTGKEPTAKELRSEVERARAELGATIDELTTRLSPGYQAAQLASATRTAASDAGGLLTGDGLPADERRARNVKVLLGAAGAVVLVVTALVVRKVRS</sequence>
<feature type="region of interest" description="Disordered" evidence="1">
    <location>
        <begin position="1"/>
        <end position="38"/>
    </location>
</feature>
<feature type="compositionally biased region" description="Low complexity" evidence="1">
    <location>
        <begin position="12"/>
        <end position="28"/>
    </location>
</feature>
<dbReference type="InterPro" id="IPR022062">
    <property type="entry name" value="DUF3618"/>
</dbReference>
<name>A0A2W5WPP9_9MICO</name>
<evidence type="ECO:0000313" key="4">
    <source>
        <dbReference type="Proteomes" id="UP000248783"/>
    </source>
</evidence>
<organism evidence="3 4">
    <name type="scientific">Xylanimonas oleitrophica</name>
    <dbReference type="NCBI Taxonomy" id="2607479"/>
    <lineage>
        <taxon>Bacteria</taxon>
        <taxon>Bacillati</taxon>
        <taxon>Actinomycetota</taxon>
        <taxon>Actinomycetes</taxon>
        <taxon>Micrococcales</taxon>
        <taxon>Promicromonosporaceae</taxon>
        <taxon>Xylanimonas</taxon>
    </lineage>
</organism>
<dbReference type="RefSeq" id="WP_111250828.1">
    <property type="nucleotide sequence ID" value="NZ_QKWH01000004.1"/>
</dbReference>
<keyword evidence="2" id="KW-0472">Membrane</keyword>
<reference evidence="3 4" key="1">
    <citation type="submission" date="2018-06" db="EMBL/GenBank/DDBJ databases">
        <title>Whole genome sequencing of a novel hydrocarbon degrading bacterial strain, PW21 isolated from oil contaminated produced water sample.</title>
        <authorList>
            <person name="Nagkirti P."/>
            <person name="Shaikh A."/>
            <person name="Gowdaman V."/>
            <person name="Engineer A.E."/>
            <person name="Dagar S."/>
            <person name="Dhakephalkar P.K."/>
        </authorList>
    </citation>
    <scope>NUCLEOTIDE SEQUENCE [LARGE SCALE GENOMIC DNA]</scope>
    <source>
        <strain evidence="3 4">PW21</strain>
    </source>
</reference>
<evidence type="ECO:0000256" key="2">
    <source>
        <dbReference type="SAM" id="Phobius"/>
    </source>
</evidence>
<gene>
    <name evidence="3" type="ORF">DNL40_08625</name>
</gene>
<dbReference type="AlphaFoldDB" id="A0A2W5WPP9"/>
<protein>
    <submittedName>
        <fullName evidence="3">DUF3618 domain-containing protein</fullName>
    </submittedName>
</protein>
<dbReference type="Proteomes" id="UP000248783">
    <property type="component" value="Unassembled WGS sequence"/>
</dbReference>
<keyword evidence="2" id="KW-1133">Transmembrane helix</keyword>
<dbReference type="Pfam" id="PF12277">
    <property type="entry name" value="DUF3618"/>
    <property type="match status" value="1"/>
</dbReference>
<proteinExistence type="predicted"/>
<comment type="caution">
    <text evidence="3">The sequence shown here is derived from an EMBL/GenBank/DDBJ whole genome shotgun (WGS) entry which is preliminary data.</text>
</comment>
<evidence type="ECO:0000313" key="3">
    <source>
        <dbReference type="EMBL" id="PZR53549.1"/>
    </source>
</evidence>
<evidence type="ECO:0000256" key="1">
    <source>
        <dbReference type="SAM" id="MobiDB-lite"/>
    </source>
</evidence>
<keyword evidence="2" id="KW-0812">Transmembrane</keyword>